<dbReference type="InterPro" id="IPR038726">
    <property type="entry name" value="PDDEXK_AddAB-type"/>
</dbReference>
<keyword evidence="6" id="KW-0238">DNA-binding</keyword>
<evidence type="ECO:0000256" key="4">
    <source>
        <dbReference type="ARBA" id="ARBA00022806"/>
    </source>
</evidence>
<name>A0ABQ4LW20_9BACL</name>
<evidence type="ECO:0000259" key="8">
    <source>
        <dbReference type="Pfam" id="PF12705"/>
    </source>
</evidence>
<keyword evidence="2" id="KW-0227">DNA damage</keyword>
<evidence type="ECO:0000256" key="2">
    <source>
        <dbReference type="ARBA" id="ARBA00022763"/>
    </source>
</evidence>
<dbReference type="Gene3D" id="3.90.320.10">
    <property type="match status" value="1"/>
</dbReference>
<evidence type="ECO:0000256" key="5">
    <source>
        <dbReference type="ARBA" id="ARBA00022840"/>
    </source>
</evidence>
<evidence type="ECO:0000313" key="10">
    <source>
        <dbReference type="Proteomes" id="UP000680638"/>
    </source>
</evidence>
<keyword evidence="4" id="KW-0347">Helicase</keyword>
<dbReference type="InterPro" id="IPR011335">
    <property type="entry name" value="Restrct_endonuc-II-like"/>
</dbReference>
<dbReference type="Pfam" id="PF12705">
    <property type="entry name" value="PDDEXK_1"/>
    <property type="match status" value="1"/>
</dbReference>
<keyword evidence="5" id="KW-0067">ATP-binding</keyword>
<dbReference type="EMBL" id="BORW01000009">
    <property type="protein sequence ID" value="GIO67477.1"/>
    <property type="molecule type" value="Genomic_DNA"/>
</dbReference>
<dbReference type="InterPro" id="IPR011604">
    <property type="entry name" value="PDDEXK-like_dom_sf"/>
</dbReference>
<evidence type="ECO:0000256" key="6">
    <source>
        <dbReference type="ARBA" id="ARBA00023125"/>
    </source>
</evidence>
<evidence type="ECO:0000256" key="1">
    <source>
        <dbReference type="ARBA" id="ARBA00022741"/>
    </source>
</evidence>
<sequence length="355" mass="40961">MRDRQSFIESVYPSLRQGRLALEARGSSQVTEHDGYIAGDEWADYWKGRDERTLSASQLEKYAECPMRYFFQYVLRIRVKDQVTFDRTSWLKPNERGSLLHEVYRRYMTEVSASKVMPITHDHARLLRIAEETILLYAERIPAPSPHVFERERQAMLRDVDVFYRMELQAKTAPRFFEQELIVDGQPLHLELGEDMAITLRGIVDRIDQVAPHQYRIIDYKTGSPRSYKENGVFAGGTQLQHALYAMGTELWMRQTGVDSDAKVLEASYVFPSERGHGQVIARPQTERNRVTAVIRGILLSMEQGLFIPASNPAVCRYCDYAAVCGEHAEMMAHKRKDEANSELLHTLLEVENIE</sequence>
<dbReference type="SUPFAM" id="SSF52980">
    <property type="entry name" value="Restriction endonuclease-like"/>
    <property type="match status" value="1"/>
</dbReference>
<keyword evidence="10" id="KW-1185">Reference proteome</keyword>
<proteinExistence type="predicted"/>
<accession>A0ABQ4LW20</accession>
<organism evidence="9 10">
    <name type="scientific">Paenibacillus cookii</name>
    <dbReference type="NCBI Taxonomy" id="157839"/>
    <lineage>
        <taxon>Bacteria</taxon>
        <taxon>Bacillati</taxon>
        <taxon>Bacillota</taxon>
        <taxon>Bacilli</taxon>
        <taxon>Bacillales</taxon>
        <taxon>Paenibacillaceae</taxon>
        <taxon>Paenibacillus</taxon>
    </lineage>
</organism>
<reference evidence="9 10" key="1">
    <citation type="submission" date="2021-03" db="EMBL/GenBank/DDBJ databases">
        <title>Antimicrobial resistance genes in bacteria isolated from Japanese honey, and their potential for conferring macrolide and lincosamide resistance in the American foulbrood pathogen Paenibacillus larvae.</title>
        <authorList>
            <person name="Okamoto M."/>
            <person name="Kumagai M."/>
            <person name="Kanamori H."/>
            <person name="Takamatsu D."/>
        </authorList>
    </citation>
    <scope>NUCLEOTIDE SEQUENCE [LARGE SCALE GENOMIC DNA]</scope>
    <source>
        <strain evidence="9 10">J21TS3</strain>
    </source>
</reference>
<feature type="domain" description="PD-(D/E)XK endonuclease-like" evidence="8">
    <location>
        <begin position="53"/>
        <end position="325"/>
    </location>
</feature>
<keyword evidence="1" id="KW-0547">Nucleotide-binding</keyword>
<evidence type="ECO:0000256" key="7">
    <source>
        <dbReference type="ARBA" id="ARBA00023204"/>
    </source>
</evidence>
<protein>
    <submittedName>
        <fullName evidence="9">Recombinase RecB</fullName>
    </submittedName>
</protein>
<keyword evidence="3" id="KW-0378">Hydrolase</keyword>
<gene>
    <name evidence="9" type="ORF">J21TS3_22980</name>
</gene>
<comment type="caution">
    <text evidence="9">The sequence shown here is derived from an EMBL/GenBank/DDBJ whole genome shotgun (WGS) entry which is preliminary data.</text>
</comment>
<evidence type="ECO:0000256" key="3">
    <source>
        <dbReference type="ARBA" id="ARBA00022801"/>
    </source>
</evidence>
<dbReference type="Proteomes" id="UP000680638">
    <property type="component" value="Unassembled WGS sequence"/>
</dbReference>
<evidence type="ECO:0000313" key="9">
    <source>
        <dbReference type="EMBL" id="GIO67477.1"/>
    </source>
</evidence>
<keyword evidence="7" id="KW-0234">DNA repair</keyword>